<dbReference type="PANTHER" id="PTHR14326">
    <property type="entry name" value="TARGETING PROTEIN FOR XKLP2"/>
    <property type="match status" value="1"/>
</dbReference>
<dbReference type="GO" id="GO:0005819">
    <property type="term" value="C:spindle"/>
    <property type="evidence" value="ECO:0007669"/>
    <property type="project" value="UniProtKB-SubCell"/>
</dbReference>
<dbReference type="InterPro" id="IPR027330">
    <property type="entry name" value="TPX2_central_dom"/>
</dbReference>
<dbReference type="RefSeq" id="XP_016466877.1">
    <property type="nucleotide sequence ID" value="XM_016611391.1"/>
</dbReference>
<feature type="compositionally biased region" description="Polar residues" evidence="9">
    <location>
        <begin position="78"/>
        <end position="89"/>
    </location>
</feature>
<dbReference type="Proteomes" id="UP000790787">
    <property type="component" value="Chromosome 12"/>
</dbReference>
<dbReference type="GO" id="GO:0030295">
    <property type="term" value="F:protein kinase activator activity"/>
    <property type="evidence" value="ECO:0000318"/>
    <property type="project" value="GO_Central"/>
</dbReference>
<dbReference type="Pfam" id="PF06886">
    <property type="entry name" value="TPX2"/>
    <property type="match status" value="1"/>
</dbReference>
<dbReference type="InterPro" id="IPR009675">
    <property type="entry name" value="TPX2_fam"/>
</dbReference>
<evidence type="ECO:0000313" key="12">
    <source>
        <dbReference type="Proteomes" id="UP000790787"/>
    </source>
</evidence>
<feature type="region of interest" description="Disordered" evidence="9">
    <location>
        <begin position="314"/>
        <end position="334"/>
    </location>
</feature>
<evidence type="ECO:0000256" key="5">
    <source>
        <dbReference type="ARBA" id="ARBA00022701"/>
    </source>
</evidence>
<dbReference type="InterPro" id="IPR027329">
    <property type="entry name" value="TPX2_C"/>
</dbReference>
<evidence type="ECO:0000256" key="7">
    <source>
        <dbReference type="ARBA" id="ARBA00023242"/>
    </source>
</evidence>
<evidence type="ECO:0000256" key="8">
    <source>
        <dbReference type="SAM" id="Coils"/>
    </source>
</evidence>
<evidence type="ECO:0000259" key="10">
    <source>
        <dbReference type="Pfam" id="PF06886"/>
    </source>
</evidence>
<dbReference type="AlphaFoldDB" id="A0A1S3ZR90"/>
<comment type="subcellular location">
    <subcellularLocation>
        <location evidence="2">Cytoplasm</location>
        <location evidence="2">Cytoskeleton</location>
        <location evidence="2">Spindle</location>
    </subcellularLocation>
    <subcellularLocation>
        <location evidence="1">Nucleus</location>
    </subcellularLocation>
</comment>
<accession>A0A1S3ZR90</accession>
<evidence type="ECO:0000313" key="13">
    <source>
        <dbReference type="RefSeq" id="XP_016466877.1"/>
    </source>
</evidence>
<dbReference type="PaxDb" id="4097-A0A1S3ZR90"/>
<dbReference type="GO" id="GO:0008017">
    <property type="term" value="F:microtubule binding"/>
    <property type="evidence" value="ECO:0000318"/>
    <property type="project" value="GO_Central"/>
</dbReference>
<evidence type="ECO:0000259" key="11">
    <source>
        <dbReference type="Pfam" id="PF12214"/>
    </source>
</evidence>
<keyword evidence="8" id="KW-0175">Coiled coil</keyword>
<protein>
    <submittedName>
        <fullName evidence="13">Protein TPX2</fullName>
    </submittedName>
</protein>
<dbReference type="GO" id="GO:0090307">
    <property type="term" value="P:mitotic spindle assembly"/>
    <property type="evidence" value="ECO:0000318"/>
    <property type="project" value="GO_Central"/>
</dbReference>
<evidence type="ECO:0000256" key="1">
    <source>
        <dbReference type="ARBA" id="ARBA00004123"/>
    </source>
</evidence>
<name>A0A1S3ZR90_TOBAC</name>
<feature type="compositionally biased region" description="Polar residues" evidence="9">
    <location>
        <begin position="740"/>
        <end position="749"/>
    </location>
</feature>
<feature type="compositionally biased region" description="Polar residues" evidence="9">
    <location>
        <begin position="204"/>
        <end position="226"/>
    </location>
</feature>
<dbReference type="STRING" id="4097.A0A1S3ZR90"/>
<comment type="similarity">
    <text evidence="3">Belongs to the TPX2 family.</text>
</comment>
<dbReference type="GeneID" id="107789551"/>
<feature type="region of interest" description="Disordered" evidence="9">
    <location>
        <begin position="72"/>
        <end position="229"/>
    </location>
</feature>
<proteinExistence type="inferred from homology"/>
<dbReference type="OMA" id="TMVPQAR"/>
<feature type="compositionally biased region" description="Basic and acidic residues" evidence="9">
    <location>
        <begin position="173"/>
        <end position="182"/>
    </location>
</feature>
<organism evidence="12 13">
    <name type="scientific">Nicotiana tabacum</name>
    <name type="common">Common tobacco</name>
    <dbReference type="NCBI Taxonomy" id="4097"/>
    <lineage>
        <taxon>Eukaryota</taxon>
        <taxon>Viridiplantae</taxon>
        <taxon>Streptophyta</taxon>
        <taxon>Embryophyta</taxon>
        <taxon>Tracheophyta</taxon>
        <taxon>Spermatophyta</taxon>
        <taxon>Magnoliopsida</taxon>
        <taxon>eudicotyledons</taxon>
        <taxon>Gunneridae</taxon>
        <taxon>Pentapetalae</taxon>
        <taxon>asterids</taxon>
        <taxon>lamiids</taxon>
        <taxon>Solanales</taxon>
        <taxon>Solanaceae</taxon>
        <taxon>Nicotianoideae</taxon>
        <taxon>Nicotianeae</taxon>
        <taxon>Nicotiana</taxon>
    </lineage>
</organism>
<dbReference type="GO" id="GO:0005880">
    <property type="term" value="C:nuclear microtubule"/>
    <property type="evidence" value="ECO:0000318"/>
    <property type="project" value="GO_Central"/>
</dbReference>
<keyword evidence="6" id="KW-0206">Cytoskeleton</keyword>
<feature type="domain" description="TPX2 C-terminal" evidence="10">
    <location>
        <begin position="673"/>
        <end position="749"/>
    </location>
</feature>
<feature type="compositionally biased region" description="Polar residues" evidence="9">
    <location>
        <begin position="142"/>
        <end position="161"/>
    </location>
</feature>
<keyword evidence="5" id="KW-0493">Microtubule</keyword>
<dbReference type="OrthoDB" id="1684416at2759"/>
<dbReference type="KEGG" id="nta:107789551"/>
<feature type="compositionally biased region" description="Low complexity" evidence="9">
    <location>
        <begin position="314"/>
        <end position="326"/>
    </location>
</feature>
<sequence length="781" mass="89453">MEDPNLIIDQDYEFEAPRFYDFMNGETDEDMRKAELWFESSISYAPSPFTQRIKKSGRTFQLESLCDFTKVEEEVQDNSRPTTEPSLSGSKEEVSLNGGIEEHAARLTSSGSKVEVTPKEIIEESGSSSKNLVTPKEIIEESGSSSLPNPEPIQQQSNVEEISTPAPPMISLKSDRKTDSKKQQTAKMIASILRNPSALKSKAHVQQSQLKSSNPASTRKQPTVKSSLKAPNFALENQAIKRQKLEDGKSRQILNIKPQTLLHKTRVGVASSSSALLSPTAKTHKKDRKMYVREPIAPFVSTAEMLKKFQSSTREMSLSRMSSSTSHADPAGLMRKNHKLILTRPKEPEFVTAQRVRPTRVKSSAELEEEMMAKIPKFKARPLNKKILEIPTLSALPKCTPQLPEFKEFHLQTMARANQNAETSTVASIESTQSHQWKPTHLTAPKSPVLKTSLRARPPKIKSSEEMEKEELEKVPIFKARPLNKKIFESKGDLGMFCNTKRQVTVPQEFHFATDERIPPPANVADIFDKLSLKSELQNDKATLPRNTTPNPFHLYTEERGAEKERRLFTELLHKQIEEERSRIHKATPYPYTTDYPVIPPKPEPKQCTRPELFQLESLTKHEQEMRKHMEERRRMEEEETKMRNFKAQPVLKEDPIPVPEKVRKPLTEVQDFKLHVDHRAHDRAEFDKKIKEKEMMYKRYREEAESAKMMEEEKALKQLRRTLVPHARPVPKFDHPFQPQKSSKQATKARSPKLQIVKRKERRAMACPYAAVSSAAYQMR</sequence>
<feature type="domain" description="TPX2 central" evidence="11">
    <location>
        <begin position="470"/>
        <end position="512"/>
    </location>
</feature>
<feature type="compositionally biased region" description="Basic and acidic residues" evidence="9">
    <location>
        <begin position="90"/>
        <end position="105"/>
    </location>
</feature>
<dbReference type="GO" id="GO:0060236">
    <property type="term" value="P:regulation of mitotic spindle organization"/>
    <property type="evidence" value="ECO:0007669"/>
    <property type="project" value="InterPro"/>
</dbReference>
<reference evidence="12" key="1">
    <citation type="journal article" date="2014" name="Nat. Commun.">
        <title>The tobacco genome sequence and its comparison with those of tomato and potato.</title>
        <authorList>
            <person name="Sierro N."/>
            <person name="Battey J.N."/>
            <person name="Ouadi S."/>
            <person name="Bakaher N."/>
            <person name="Bovet L."/>
            <person name="Willig A."/>
            <person name="Goepfert S."/>
            <person name="Peitsch M.C."/>
            <person name="Ivanov N.V."/>
        </authorList>
    </citation>
    <scope>NUCLEOTIDE SEQUENCE [LARGE SCALE GENOMIC DNA]</scope>
</reference>
<feature type="coiled-coil region" evidence="8">
    <location>
        <begin position="619"/>
        <end position="649"/>
    </location>
</feature>
<evidence type="ECO:0000256" key="2">
    <source>
        <dbReference type="ARBA" id="ARBA00004186"/>
    </source>
</evidence>
<keyword evidence="4" id="KW-0963">Cytoplasm</keyword>
<dbReference type="PANTHER" id="PTHR14326:SF44">
    <property type="entry name" value="TARGETING PROTEIN FOR XKLP2"/>
    <property type="match status" value="1"/>
</dbReference>
<feature type="region of interest" description="Disordered" evidence="9">
    <location>
        <begin position="729"/>
        <end position="761"/>
    </location>
</feature>
<keyword evidence="12" id="KW-1185">Reference proteome</keyword>
<feature type="domain" description="TPX2 central" evidence="11">
    <location>
        <begin position="341"/>
        <end position="431"/>
    </location>
</feature>
<dbReference type="Pfam" id="PF12214">
    <property type="entry name" value="TPX2_importin"/>
    <property type="match status" value="2"/>
</dbReference>
<feature type="coiled-coil region" evidence="8">
    <location>
        <begin position="684"/>
        <end position="723"/>
    </location>
</feature>
<evidence type="ECO:0000256" key="3">
    <source>
        <dbReference type="ARBA" id="ARBA00005885"/>
    </source>
</evidence>
<evidence type="ECO:0000256" key="9">
    <source>
        <dbReference type="SAM" id="MobiDB-lite"/>
    </source>
</evidence>
<dbReference type="RefSeq" id="XP_016466877.1">
    <property type="nucleotide sequence ID" value="XM_016611391.2"/>
</dbReference>
<evidence type="ECO:0000256" key="6">
    <source>
        <dbReference type="ARBA" id="ARBA00023212"/>
    </source>
</evidence>
<gene>
    <name evidence="13" type="primary">LOC107789551</name>
</gene>
<keyword evidence="7" id="KW-0539">Nucleus</keyword>
<reference evidence="13" key="2">
    <citation type="submission" date="2025-08" db="UniProtKB">
        <authorList>
            <consortium name="RefSeq"/>
        </authorList>
    </citation>
    <scope>IDENTIFICATION</scope>
    <source>
        <tissue evidence="13">Leaf</tissue>
    </source>
</reference>
<evidence type="ECO:0000256" key="4">
    <source>
        <dbReference type="ARBA" id="ARBA00022490"/>
    </source>
</evidence>